<sequence length="106" mass="12217">MKILNKKKLFENCKTTMIKKIIKRRIKLINLKITARMKVRAGVILLMAEAKVGLLYLTPMYPVITYVDPNSPRSPILHSIEKLNGGSDLDLSEKKGKGRRRREARR</sequence>
<feature type="compositionally biased region" description="Basic residues" evidence="1">
    <location>
        <begin position="96"/>
        <end position="106"/>
    </location>
</feature>
<protein>
    <submittedName>
        <fullName evidence="2">Uncharacterized protein</fullName>
    </submittedName>
</protein>
<feature type="region of interest" description="Disordered" evidence="1">
    <location>
        <begin position="84"/>
        <end position="106"/>
    </location>
</feature>
<reference evidence="2" key="1">
    <citation type="submission" date="2016-07" db="EMBL/GenBank/DDBJ databases">
        <title>De novo transcriptome assembly of four accessions of the metal hyperaccumulator plant Noccaea caerulescens.</title>
        <authorList>
            <person name="Blande D."/>
            <person name="Halimaa P."/>
            <person name="Tervahauta A.I."/>
            <person name="Aarts M.G."/>
            <person name="Karenlampi S.O."/>
        </authorList>
    </citation>
    <scope>NUCLEOTIDE SEQUENCE</scope>
</reference>
<gene>
    <name evidence="2" type="ORF">MP_TR22314_c19_g1_i1_g.64707</name>
</gene>
<organism evidence="2">
    <name type="scientific">Noccaea caerulescens</name>
    <name type="common">Alpine penny-cress</name>
    <name type="synonym">Thlaspi caerulescens</name>
    <dbReference type="NCBI Taxonomy" id="107243"/>
    <lineage>
        <taxon>Eukaryota</taxon>
        <taxon>Viridiplantae</taxon>
        <taxon>Streptophyta</taxon>
        <taxon>Embryophyta</taxon>
        <taxon>Tracheophyta</taxon>
        <taxon>Spermatophyta</taxon>
        <taxon>Magnoliopsida</taxon>
        <taxon>eudicotyledons</taxon>
        <taxon>Gunneridae</taxon>
        <taxon>Pentapetalae</taxon>
        <taxon>rosids</taxon>
        <taxon>malvids</taxon>
        <taxon>Brassicales</taxon>
        <taxon>Brassicaceae</taxon>
        <taxon>Coluteocarpeae</taxon>
        <taxon>Noccaea</taxon>
    </lineage>
</organism>
<name>A0A1J3JLM6_NOCCA</name>
<evidence type="ECO:0000256" key="1">
    <source>
        <dbReference type="SAM" id="MobiDB-lite"/>
    </source>
</evidence>
<accession>A0A1J3JLM6</accession>
<proteinExistence type="predicted"/>
<dbReference type="AlphaFoldDB" id="A0A1J3JLM6"/>
<dbReference type="EMBL" id="GEVM01012645">
    <property type="protein sequence ID" value="JAU93293.1"/>
    <property type="molecule type" value="Transcribed_RNA"/>
</dbReference>
<evidence type="ECO:0000313" key="2">
    <source>
        <dbReference type="EMBL" id="JAU93293.1"/>
    </source>
</evidence>